<name>A0A5M9GJN1_9BACI</name>
<evidence type="ECO:0000313" key="2">
    <source>
        <dbReference type="Proteomes" id="UP000325411"/>
    </source>
</evidence>
<proteinExistence type="predicted"/>
<gene>
    <name evidence="1" type="ORF">FYW06_23870</name>
</gene>
<dbReference type="EMBL" id="VXCE01000025">
    <property type="protein sequence ID" value="KAA8474706.1"/>
    <property type="molecule type" value="Genomic_DNA"/>
</dbReference>
<comment type="caution">
    <text evidence="1">The sequence shown here is derived from an EMBL/GenBank/DDBJ whole genome shotgun (WGS) entry which is preliminary data.</text>
</comment>
<accession>A0A5M9GJN1</accession>
<protein>
    <submittedName>
        <fullName evidence="1">Uncharacterized protein</fullName>
    </submittedName>
</protein>
<sequence length="62" mass="7387">MWWRSVPNRVPCHVQNRDVEQALGGMEVDRRKLFRRAGEHFSRNRKLTMYGSGQCLIEPRVM</sequence>
<reference evidence="1 2" key="1">
    <citation type="submission" date="2019-09" db="EMBL/GenBank/DDBJ databases">
        <authorList>
            <person name="Geng P."/>
            <person name="Wan X."/>
            <person name="Zhou G."/>
            <person name="Yuan Z."/>
            <person name="Hu X."/>
        </authorList>
    </citation>
    <scope>NUCLEOTIDE SEQUENCE [LARGE SCALE GENOMIC DNA]</scope>
    <source>
        <strain evidence="1 2">EFR-4</strain>
    </source>
</reference>
<organism evidence="1 2">
    <name type="scientific">Bacillus paranthracis</name>
    <dbReference type="NCBI Taxonomy" id="2026186"/>
    <lineage>
        <taxon>Bacteria</taxon>
        <taxon>Bacillati</taxon>
        <taxon>Bacillota</taxon>
        <taxon>Bacilli</taxon>
        <taxon>Bacillales</taxon>
        <taxon>Bacillaceae</taxon>
        <taxon>Bacillus</taxon>
        <taxon>Bacillus cereus group</taxon>
    </lineage>
</organism>
<dbReference type="AlphaFoldDB" id="A0A5M9GJN1"/>
<evidence type="ECO:0000313" key="1">
    <source>
        <dbReference type="EMBL" id="KAA8474706.1"/>
    </source>
</evidence>
<dbReference type="Proteomes" id="UP000325411">
    <property type="component" value="Unassembled WGS sequence"/>
</dbReference>